<keyword evidence="5" id="KW-0804">Transcription</keyword>
<dbReference type="InterPro" id="IPR035926">
    <property type="entry name" value="NusB-like_sf"/>
</dbReference>
<evidence type="ECO:0000313" key="7">
    <source>
        <dbReference type="EMBL" id="RZO25244.1"/>
    </source>
</evidence>
<dbReference type="Pfam" id="PF01029">
    <property type="entry name" value="NusB"/>
    <property type="match status" value="1"/>
</dbReference>
<keyword evidence="2" id="KW-0889">Transcription antitermination</keyword>
<dbReference type="GO" id="GO:0003723">
    <property type="term" value="F:RNA binding"/>
    <property type="evidence" value="ECO:0007669"/>
    <property type="project" value="UniProtKB-KW"/>
</dbReference>
<evidence type="ECO:0000256" key="3">
    <source>
        <dbReference type="ARBA" id="ARBA00022884"/>
    </source>
</evidence>
<dbReference type="NCBIfam" id="TIGR01951">
    <property type="entry name" value="nusB"/>
    <property type="match status" value="1"/>
</dbReference>
<keyword evidence="4" id="KW-0805">Transcription regulation</keyword>
<comment type="similarity">
    <text evidence="1">Belongs to the NusB family.</text>
</comment>
<dbReference type="InterPro" id="IPR011605">
    <property type="entry name" value="NusB_fam"/>
</dbReference>
<keyword evidence="3" id="KW-0694">RNA-binding</keyword>
<dbReference type="AlphaFoldDB" id="A0A520MVL6"/>
<organism evidence="7 8">
    <name type="scientific">SAR86 cluster bacterium</name>
    <dbReference type="NCBI Taxonomy" id="2030880"/>
    <lineage>
        <taxon>Bacteria</taxon>
        <taxon>Pseudomonadati</taxon>
        <taxon>Pseudomonadota</taxon>
        <taxon>Gammaproteobacteria</taxon>
        <taxon>SAR86 cluster</taxon>
    </lineage>
</organism>
<evidence type="ECO:0000256" key="1">
    <source>
        <dbReference type="ARBA" id="ARBA00005952"/>
    </source>
</evidence>
<sequence>MKNLVNFKVAVKTRECLVQAIYQMLFNNDSVAKVIDQFKDEHKTKKVDFKMFSMSLRSINRNKKKIESILTSLEIKNSSMELIDKSILFFAINEMLFGNLDKPVAIDESLRLSKKFSSPESYKFINVSLDKFFKTLS</sequence>
<proteinExistence type="inferred from homology"/>
<comment type="caution">
    <text evidence="7">The sequence shown here is derived from an EMBL/GenBank/DDBJ whole genome shotgun (WGS) entry which is preliminary data.</text>
</comment>
<protein>
    <submittedName>
        <fullName evidence="7">Transcription antitermination factor NusB</fullName>
    </submittedName>
</protein>
<dbReference type="Proteomes" id="UP000315498">
    <property type="component" value="Unassembled WGS sequence"/>
</dbReference>
<gene>
    <name evidence="7" type="primary">nusB</name>
    <name evidence="7" type="ORF">EVA94_01400</name>
</gene>
<dbReference type="GO" id="GO:0031564">
    <property type="term" value="P:transcription antitermination"/>
    <property type="evidence" value="ECO:0007669"/>
    <property type="project" value="UniProtKB-KW"/>
</dbReference>
<dbReference type="Gene3D" id="1.10.940.10">
    <property type="entry name" value="NusB-like"/>
    <property type="match status" value="1"/>
</dbReference>
<reference evidence="7 8" key="1">
    <citation type="submission" date="2019-02" db="EMBL/GenBank/DDBJ databases">
        <title>Prokaryotic population dynamics and viral predation in marine succession experiment using metagenomics: the confinement effect.</title>
        <authorList>
            <person name="Haro-Moreno J.M."/>
            <person name="Rodriguez-Valera F."/>
            <person name="Lopez-Perez M."/>
        </authorList>
    </citation>
    <scope>NUCLEOTIDE SEQUENCE [LARGE SCALE GENOMIC DNA]</scope>
    <source>
        <strain evidence="7">MED-G161</strain>
    </source>
</reference>
<accession>A0A520MVL6</accession>
<feature type="domain" description="NusB/RsmB/TIM44" evidence="6">
    <location>
        <begin position="12"/>
        <end position="132"/>
    </location>
</feature>
<name>A0A520MVL6_9GAMM</name>
<dbReference type="EMBL" id="SHBG01000008">
    <property type="protein sequence ID" value="RZO25244.1"/>
    <property type="molecule type" value="Genomic_DNA"/>
</dbReference>
<dbReference type="SUPFAM" id="SSF48013">
    <property type="entry name" value="NusB-like"/>
    <property type="match status" value="1"/>
</dbReference>
<evidence type="ECO:0000313" key="8">
    <source>
        <dbReference type="Proteomes" id="UP000315498"/>
    </source>
</evidence>
<evidence type="ECO:0000259" key="6">
    <source>
        <dbReference type="Pfam" id="PF01029"/>
    </source>
</evidence>
<evidence type="ECO:0000256" key="4">
    <source>
        <dbReference type="ARBA" id="ARBA00023015"/>
    </source>
</evidence>
<dbReference type="InterPro" id="IPR006027">
    <property type="entry name" value="NusB_RsmB_TIM44"/>
</dbReference>
<dbReference type="GO" id="GO:0006353">
    <property type="term" value="P:DNA-templated transcription termination"/>
    <property type="evidence" value="ECO:0007669"/>
    <property type="project" value="InterPro"/>
</dbReference>
<evidence type="ECO:0000256" key="5">
    <source>
        <dbReference type="ARBA" id="ARBA00023163"/>
    </source>
</evidence>
<evidence type="ECO:0000256" key="2">
    <source>
        <dbReference type="ARBA" id="ARBA00022814"/>
    </source>
</evidence>